<dbReference type="InterPro" id="IPR028098">
    <property type="entry name" value="Glyco_trans_4-like_N"/>
</dbReference>
<feature type="binding site" evidence="7">
    <location>
        <position position="236"/>
    </location>
    <ligand>
        <name>UDP-N-acetyl-alpha-D-glucosamine</name>
        <dbReference type="ChEBI" id="CHEBI:57705"/>
    </ligand>
</feature>
<keyword evidence="2 7" id="KW-0328">Glycosyltransferase</keyword>
<dbReference type="RefSeq" id="WP_095681128.1">
    <property type="nucleotide sequence ID" value="NZ_CP016768.2"/>
</dbReference>
<dbReference type="NCBIfam" id="TIGR03449">
    <property type="entry name" value="mycothiol_MshA"/>
    <property type="match status" value="1"/>
</dbReference>
<accession>A0A249JZ74</accession>
<feature type="binding site" evidence="7">
    <location>
        <position position="312"/>
    </location>
    <ligand>
        <name>Mg(2+)</name>
        <dbReference type="ChEBI" id="CHEBI:18420"/>
    </ligand>
</feature>
<evidence type="ECO:0000256" key="6">
    <source>
        <dbReference type="ARBA" id="ARBA00048131"/>
    </source>
</evidence>
<dbReference type="AlphaFoldDB" id="A0A249JZ74"/>
<comment type="caution">
    <text evidence="7">Lacks conserved residue(s) required for the propagation of feature annotation.</text>
</comment>
<dbReference type="EMBL" id="CP016768">
    <property type="protein sequence ID" value="ASY09824.1"/>
    <property type="molecule type" value="Genomic_DNA"/>
</dbReference>
<comment type="similarity">
    <text evidence="1 7">Belongs to the glycosyltransferase group 1 family. MshA subfamily.</text>
</comment>
<evidence type="ECO:0000256" key="4">
    <source>
        <dbReference type="ARBA" id="ARBA00022723"/>
    </source>
</evidence>
<protein>
    <recommendedName>
        <fullName evidence="7">D-inositol-3-phosphate glycosyltransferase</fullName>
        <ecNumber evidence="7">2.4.1.250</ecNumber>
    </recommendedName>
    <alternativeName>
        <fullName evidence="7">N-acetylglucosamine-inositol-phosphate N-acetylglucosaminyltransferase</fullName>
        <shortName evidence="7">GlcNAc-Ins-P N-acetylglucosaminyltransferase</shortName>
    </alternativeName>
</protein>
<evidence type="ECO:0000256" key="1">
    <source>
        <dbReference type="ARBA" id="ARBA00008449"/>
    </source>
</evidence>
<organism evidence="10 11">
    <name type="scientific">Candidatus Nanopelagicus limnae</name>
    <dbReference type="NCBI Taxonomy" id="1884634"/>
    <lineage>
        <taxon>Bacteria</taxon>
        <taxon>Bacillati</taxon>
        <taxon>Actinomycetota</taxon>
        <taxon>Actinomycetes</taxon>
        <taxon>Candidatus Nanopelagicales</taxon>
        <taxon>Candidatus Nanopelagicaceae</taxon>
        <taxon>Candidatus Nanopelagicus</taxon>
    </lineage>
</organism>
<evidence type="ECO:0000256" key="7">
    <source>
        <dbReference type="HAMAP-Rule" id="MF_01695"/>
    </source>
</evidence>
<dbReference type="Gene3D" id="3.40.50.2000">
    <property type="entry name" value="Glycogen Phosphorylase B"/>
    <property type="match status" value="2"/>
</dbReference>
<evidence type="ECO:0000256" key="3">
    <source>
        <dbReference type="ARBA" id="ARBA00022679"/>
    </source>
</evidence>
<feature type="binding site" evidence="7">
    <location>
        <position position="141"/>
    </location>
    <ligand>
        <name>1D-myo-inositol 3-phosphate</name>
        <dbReference type="ChEBI" id="CHEBI:58401"/>
    </ligand>
</feature>
<sequence>MKSPRTSKIATLMVHTSPLDQAGTGDAGGMNVYVVETAKKMAQAGVSVDIFTRANKPNLPESIEIADGVNVKHLVAGPFEGLSKEELPSQLGALTSAFMNYQKQLPKDYYSLLHSHYWISGQLGWVVSEATGTPLIHTMHTTAKVKNLNLADGEKPEPQIRAIGEEQVVKAATGLIANTDAEAASLVSLYDACPDRVFVVAPGVDLQSFSPADGKGAARERLNIAPDAILVTFVGRIQPHKGPDVLIKAAAEMVAHSPYLRAKLAVVIMGGASGSGVNELENLKSLAKFLKVEDVTHFIDPVSRTVLPDWYRAGDLVCVPSYSESFGLVALEAQACGTPVVATAIGGLRTAVSDGISGSLVDGHDPKAWSAVISRLIAEPQRRLLLSMGAVEHASHFGWEMTARKTLDVYDWALGKDKNQEKFKILRNQ</sequence>
<dbReference type="GO" id="GO:0010125">
    <property type="term" value="P:mycothiol biosynthetic process"/>
    <property type="evidence" value="ECO:0007669"/>
    <property type="project" value="UniProtKB-UniRule"/>
</dbReference>
<evidence type="ECO:0000313" key="10">
    <source>
        <dbReference type="EMBL" id="ASY09824.1"/>
    </source>
</evidence>
<name>A0A249JZ74_9ACTN</name>
<feature type="binding site" evidence="7">
    <location>
        <position position="338"/>
    </location>
    <ligand>
        <name>Mg(2+)</name>
        <dbReference type="ChEBI" id="CHEBI:18420"/>
    </ligand>
</feature>
<reference evidence="11" key="1">
    <citation type="submission" date="2016-10" db="EMBL/GenBank/DDBJ databases">
        <title>High microdiversification within the ubiquitous acI lineage of Actinobacteria.</title>
        <authorList>
            <person name="Neuenschwander S.M."/>
            <person name="Salcher M."/>
            <person name="Ghai R."/>
            <person name="Pernthaler J."/>
        </authorList>
    </citation>
    <scope>NUCLEOTIDE SEQUENCE [LARGE SCALE GENOMIC DNA]</scope>
</reference>
<dbReference type="InterPro" id="IPR050194">
    <property type="entry name" value="Glycosyltransferase_grp1"/>
</dbReference>
<feature type="domain" description="Glycosyl transferase family 1" evidence="8">
    <location>
        <begin position="218"/>
        <end position="383"/>
    </location>
</feature>
<dbReference type="OrthoDB" id="9810929at2"/>
<evidence type="ECO:0000259" key="9">
    <source>
        <dbReference type="Pfam" id="PF13579"/>
    </source>
</evidence>
<dbReference type="GO" id="GO:0102710">
    <property type="term" value="F:D-inositol-3-phosphate glycosyltransferase activity"/>
    <property type="evidence" value="ECO:0007669"/>
    <property type="project" value="UniProtKB-EC"/>
</dbReference>
<evidence type="ECO:0000259" key="8">
    <source>
        <dbReference type="Pfam" id="PF00534"/>
    </source>
</evidence>
<dbReference type="InterPro" id="IPR001296">
    <property type="entry name" value="Glyco_trans_1"/>
</dbReference>
<feature type="binding site" evidence="7">
    <location>
        <position position="117"/>
    </location>
    <ligand>
        <name>1D-myo-inositol 3-phosphate</name>
        <dbReference type="ChEBI" id="CHEBI:58401"/>
    </ligand>
</feature>
<proteinExistence type="inferred from homology"/>
<dbReference type="PANTHER" id="PTHR45947">
    <property type="entry name" value="SULFOQUINOVOSYL TRANSFERASE SQD2"/>
    <property type="match status" value="1"/>
</dbReference>
<dbReference type="GO" id="GO:0008375">
    <property type="term" value="F:acetylglucosaminyltransferase activity"/>
    <property type="evidence" value="ECO:0007669"/>
    <property type="project" value="UniProtKB-UniRule"/>
</dbReference>
<feature type="binding site" evidence="7">
    <location>
        <position position="161"/>
    </location>
    <ligand>
        <name>1D-myo-inositol 3-phosphate</name>
        <dbReference type="ChEBI" id="CHEBI:58401"/>
    </ligand>
</feature>
<comment type="function">
    <text evidence="7">Catalyzes the transfer of a N-acetyl-glucosamine moiety to 1D-myo-inositol 3-phosphate to produce 1D-myo-inositol 2-acetamido-2-deoxy-glucopyranoside 3-phosphate in the mycothiol biosynthesis pathway.</text>
</comment>
<keyword evidence="11" id="KW-1185">Reference proteome</keyword>
<evidence type="ECO:0000256" key="2">
    <source>
        <dbReference type="ARBA" id="ARBA00022676"/>
    </source>
</evidence>
<keyword evidence="3 7" id="KW-0808">Transferase</keyword>
<dbReference type="PANTHER" id="PTHR45947:SF3">
    <property type="entry name" value="SULFOQUINOVOSYL TRANSFERASE SQD2"/>
    <property type="match status" value="1"/>
</dbReference>
<feature type="binding site" evidence="7">
    <location>
        <position position="324"/>
    </location>
    <ligand>
        <name>UDP-N-acetyl-alpha-D-glucosamine</name>
        <dbReference type="ChEBI" id="CHEBI:57705"/>
    </ligand>
</feature>
<comment type="catalytic activity">
    <reaction evidence="6 7">
        <text>1D-myo-inositol 3-phosphate + UDP-N-acetyl-alpha-D-glucosamine = 1D-myo-inositol 2-acetamido-2-deoxy-alpha-D-glucopyranoside 3-phosphate + UDP + H(+)</text>
        <dbReference type="Rhea" id="RHEA:26188"/>
        <dbReference type="ChEBI" id="CHEBI:15378"/>
        <dbReference type="ChEBI" id="CHEBI:57705"/>
        <dbReference type="ChEBI" id="CHEBI:58223"/>
        <dbReference type="ChEBI" id="CHEBI:58401"/>
        <dbReference type="ChEBI" id="CHEBI:58892"/>
        <dbReference type="EC" id="2.4.1.250"/>
    </reaction>
</comment>
<dbReference type="InterPro" id="IPR017814">
    <property type="entry name" value="Mycothiol_biosynthesis_MshA"/>
</dbReference>
<dbReference type="EC" id="2.4.1.250" evidence="7"/>
<feature type="binding site" evidence="7">
    <location>
        <begin position="26"/>
        <end position="31"/>
    </location>
    <ligand>
        <name>1D-myo-inositol 3-phosphate</name>
        <dbReference type="ChEBI" id="CHEBI:58401"/>
    </ligand>
</feature>
<dbReference type="SUPFAM" id="SSF53756">
    <property type="entry name" value="UDP-Glycosyltransferase/glycogen phosphorylase"/>
    <property type="match status" value="1"/>
</dbReference>
<dbReference type="Pfam" id="PF00534">
    <property type="entry name" value="Glycos_transf_1"/>
    <property type="match status" value="1"/>
</dbReference>
<gene>
    <name evidence="7 10" type="primary">mshA</name>
    <name evidence="10" type="ORF">B1s21122_05810</name>
</gene>
<feature type="binding site" evidence="7">
    <location>
        <position position="311"/>
    </location>
    <ligand>
        <name>Mg(2+)</name>
        <dbReference type="ChEBI" id="CHEBI:18420"/>
    </ligand>
</feature>
<keyword evidence="5 7" id="KW-0460">Magnesium</keyword>
<evidence type="ECO:0000256" key="5">
    <source>
        <dbReference type="ARBA" id="ARBA00022842"/>
    </source>
</evidence>
<dbReference type="Proteomes" id="UP000217153">
    <property type="component" value="Chromosome"/>
</dbReference>
<dbReference type="KEGG" id="abam:B1s21122_05810"/>
<comment type="subunit">
    <text evidence="7">Homodimer.</text>
</comment>
<feature type="binding site" evidence="7">
    <location>
        <position position="15"/>
    </location>
    <ligand>
        <name>1D-myo-inositol 3-phosphate</name>
        <dbReference type="ChEBI" id="CHEBI:58401"/>
    </ligand>
</feature>
<dbReference type="HAMAP" id="MF_01695">
    <property type="entry name" value="MshA"/>
    <property type="match status" value="1"/>
</dbReference>
<dbReference type="Pfam" id="PF13579">
    <property type="entry name" value="Glyco_trans_4_4"/>
    <property type="match status" value="1"/>
</dbReference>
<feature type="binding site" evidence="7">
    <location>
        <position position="84"/>
    </location>
    <ligand>
        <name>1D-myo-inositol 3-phosphate</name>
        <dbReference type="ChEBI" id="CHEBI:58401"/>
    </ligand>
</feature>
<evidence type="ECO:0000313" key="11">
    <source>
        <dbReference type="Proteomes" id="UP000217153"/>
    </source>
</evidence>
<feature type="binding site" evidence="7">
    <location>
        <position position="332"/>
    </location>
    <ligand>
        <name>UDP-N-acetyl-alpha-D-glucosamine</name>
        <dbReference type="ChEBI" id="CHEBI:57705"/>
    </ligand>
</feature>
<feature type="binding site" evidence="7">
    <location>
        <position position="241"/>
    </location>
    <ligand>
        <name>UDP-N-acetyl-alpha-D-glucosamine</name>
        <dbReference type="ChEBI" id="CHEBI:57705"/>
    </ligand>
</feature>
<feature type="domain" description="Glycosyltransferase subfamily 4-like N-terminal" evidence="9">
    <location>
        <begin position="28"/>
        <end position="203"/>
    </location>
</feature>
<feature type="binding site" evidence="7">
    <location>
        <position position="29"/>
    </location>
    <ligand>
        <name>UDP-N-acetyl-alpha-D-glucosamine</name>
        <dbReference type="ChEBI" id="CHEBI:57705"/>
    </ligand>
</feature>
<keyword evidence="4 7" id="KW-0479">Metal-binding</keyword>
<dbReference type="GO" id="GO:0000287">
    <property type="term" value="F:magnesium ion binding"/>
    <property type="evidence" value="ECO:0007669"/>
    <property type="project" value="UniProtKB-UniRule"/>
</dbReference>
<feature type="binding site" evidence="7">
    <location>
        <position position="302"/>
    </location>
    <ligand>
        <name>UDP-N-acetyl-alpha-D-glucosamine</name>
        <dbReference type="ChEBI" id="CHEBI:57705"/>
    </ligand>
</feature>